<evidence type="ECO:0000256" key="2">
    <source>
        <dbReference type="ARBA" id="ARBA00008832"/>
    </source>
</evidence>
<comment type="caution">
    <text evidence="12">The sequence shown here is derived from an EMBL/GenBank/DDBJ whole genome shotgun (WGS) entry which is preliminary data.</text>
</comment>
<evidence type="ECO:0000256" key="8">
    <source>
        <dbReference type="ARBA" id="ARBA00022840"/>
    </source>
</evidence>
<evidence type="ECO:0000313" key="12">
    <source>
        <dbReference type="EMBL" id="KAL1496020.1"/>
    </source>
</evidence>
<comment type="cofactor">
    <cofactor evidence="1">
        <name>Mg(2+)</name>
        <dbReference type="ChEBI" id="CHEBI:18420"/>
    </cofactor>
</comment>
<dbReference type="AlphaFoldDB" id="A0AB34ICX4"/>
<evidence type="ECO:0000256" key="6">
    <source>
        <dbReference type="ARBA" id="ARBA00022741"/>
    </source>
</evidence>
<dbReference type="InterPro" id="IPR011009">
    <property type="entry name" value="Kinase-like_dom_sf"/>
</dbReference>
<dbReference type="PROSITE" id="PS00107">
    <property type="entry name" value="PROTEIN_KINASE_ATP"/>
    <property type="match status" value="1"/>
</dbReference>
<dbReference type="InterPro" id="IPR017441">
    <property type="entry name" value="Protein_kinase_ATP_BS"/>
</dbReference>
<dbReference type="Gene3D" id="1.10.510.10">
    <property type="entry name" value="Transferase(Phosphotransferase) domain 1"/>
    <property type="match status" value="1"/>
</dbReference>
<feature type="binding site" evidence="9">
    <location>
        <position position="61"/>
    </location>
    <ligand>
        <name>ATP</name>
        <dbReference type="ChEBI" id="CHEBI:30616"/>
    </ligand>
</feature>
<dbReference type="GO" id="GO:0004707">
    <property type="term" value="F:MAP kinase activity"/>
    <property type="evidence" value="ECO:0007669"/>
    <property type="project" value="InterPro"/>
</dbReference>
<evidence type="ECO:0000256" key="3">
    <source>
        <dbReference type="ARBA" id="ARBA00022527"/>
    </source>
</evidence>
<sequence length="426" mass="48387">MTPESSAAAEGERQINSFMVCGTRFDVDARYTLVKPIGHGAYGVVCSALDNLTGEKVAIKKINRAFDHLTDTKRTLREIRILRHFTHENVIRIKDILRPVSLSKFEDVYIVSELMDTDLHQIISSQQPLTDDHCQYFLYQILRALKYIHSAHVCDFGLARVAHPEENHAGFMTEYVATRWYRAPEIMLSWKEYTKAIDMWSIGCIFAELLGRKPLFPGKDYIHQLNLITDVIGTPDEEDIECIESEKARRYIRSLPYKPRIPFEKVYPNANPLALSLLHRMLLFHPEKRITVEEALQDPYLASLHDPSDEPLAHAEFNFEFEKMQLTKQHLRQLITREMLAFHPYCGWDADEAFASAAADGQQERSGAALPTAPVAPALHSASSAMDAMSVDPVEPRVPCEAASREALAGEATLEDELEDNCMRDD</sequence>
<protein>
    <recommendedName>
        <fullName evidence="11">Protein kinase domain-containing protein</fullName>
    </recommendedName>
</protein>
<evidence type="ECO:0000259" key="11">
    <source>
        <dbReference type="PROSITE" id="PS50011"/>
    </source>
</evidence>
<feature type="domain" description="Protein kinase" evidence="11">
    <location>
        <begin position="31"/>
        <end position="301"/>
    </location>
</feature>
<dbReference type="PRINTS" id="PR01770">
    <property type="entry name" value="ERK1ERK2MAPK"/>
</dbReference>
<dbReference type="SUPFAM" id="SSF56112">
    <property type="entry name" value="Protein kinase-like (PK-like)"/>
    <property type="match status" value="1"/>
</dbReference>
<dbReference type="FunFam" id="1.10.510.10:FF:000624">
    <property type="entry name" value="Mitogen-activated protein kinase"/>
    <property type="match status" value="1"/>
</dbReference>
<dbReference type="Pfam" id="PF00069">
    <property type="entry name" value="Pkinase"/>
    <property type="match status" value="1"/>
</dbReference>
<dbReference type="EMBL" id="JBGBPQ010000030">
    <property type="protein sequence ID" value="KAL1496020.1"/>
    <property type="molecule type" value="Genomic_DNA"/>
</dbReference>
<evidence type="ECO:0000256" key="7">
    <source>
        <dbReference type="ARBA" id="ARBA00022777"/>
    </source>
</evidence>
<evidence type="ECO:0000256" key="10">
    <source>
        <dbReference type="SAM" id="MobiDB-lite"/>
    </source>
</evidence>
<dbReference type="InterPro" id="IPR050117">
    <property type="entry name" value="MAPK"/>
</dbReference>
<dbReference type="InterPro" id="IPR000719">
    <property type="entry name" value="Prot_kinase_dom"/>
</dbReference>
<keyword evidence="8 9" id="KW-0067">ATP-binding</keyword>
<evidence type="ECO:0000256" key="4">
    <source>
        <dbReference type="ARBA" id="ARBA00022553"/>
    </source>
</evidence>
<keyword evidence="6 9" id="KW-0547">Nucleotide-binding</keyword>
<evidence type="ECO:0000256" key="9">
    <source>
        <dbReference type="PROSITE-ProRule" id="PRU10141"/>
    </source>
</evidence>
<dbReference type="InterPro" id="IPR008349">
    <property type="entry name" value="MAPK_ERK1/2"/>
</dbReference>
<accession>A0AB34ICX4</accession>
<reference evidence="12 13" key="1">
    <citation type="journal article" date="2024" name="Science">
        <title>Giant polyketide synthase enzymes in the biosynthesis of giant marine polyether toxins.</title>
        <authorList>
            <person name="Fallon T.R."/>
            <person name="Shende V.V."/>
            <person name="Wierzbicki I.H."/>
            <person name="Pendleton A.L."/>
            <person name="Watervoot N.F."/>
            <person name="Auber R.P."/>
            <person name="Gonzalez D.J."/>
            <person name="Wisecaver J.H."/>
            <person name="Moore B.S."/>
        </authorList>
    </citation>
    <scope>NUCLEOTIDE SEQUENCE [LARGE SCALE GENOMIC DNA]</scope>
    <source>
        <strain evidence="12 13">12B1</strain>
    </source>
</reference>
<keyword evidence="4" id="KW-0597">Phosphoprotein</keyword>
<dbReference type="PROSITE" id="PS50011">
    <property type="entry name" value="PROTEIN_KINASE_DOM"/>
    <property type="match status" value="1"/>
</dbReference>
<proteinExistence type="inferred from homology"/>
<comment type="similarity">
    <text evidence="2">Belongs to the protein kinase superfamily. CMGC Ser/Thr protein kinase family. MAP kinase subfamily.</text>
</comment>
<dbReference type="PANTHER" id="PTHR24055">
    <property type="entry name" value="MITOGEN-ACTIVATED PROTEIN KINASE"/>
    <property type="match status" value="1"/>
</dbReference>
<evidence type="ECO:0000256" key="1">
    <source>
        <dbReference type="ARBA" id="ARBA00001946"/>
    </source>
</evidence>
<name>A0AB34ICX4_PRYPA</name>
<evidence type="ECO:0000256" key="5">
    <source>
        <dbReference type="ARBA" id="ARBA00022679"/>
    </source>
</evidence>
<keyword evidence="5" id="KW-0808">Transferase</keyword>
<feature type="region of interest" description="Disordered" evidence="10">
    <location>
        <begin position="406"/>
        <end position="426"/>
    </location>
</feature>
<dbReference type="GO" id="GO:0005524">
    <property type="term" value="F:ATP binding"/>
    <property type="evidence" value="ECO:0007669"/>
    <property type="project" value="UniProtKB-UniRule"/>
</dbReference>
<evidence type="ECO:0000313" key="13">
    <source>
        <dbReference type="Proteomes" id="UP001515480"/>
    </source>
</evidence>
<dbReference type="Gene3D" id="3.30.200.20">
    <property type="entry name" value="Phosphorylase Kinase, domain 1"/>
    <property type="match status" value="1"/>
</dbReference>
<dbReference type="Proteomes" id="UP001515480">
    <property type="component" value="Unassembled WGS sequence"/>
</dbReference>
<keyword evidence="13" id="KW-1185">Reference proteome</keyword>
<dbReference type="FunFam" id="3.30.200.20:FF:000046">
    <property type="entry name" value="Mitogen-activated protein kinase"/>
    <property type="match status" value="1"/>
</dbReference>
<keyword evidence="3" id="KW-0723">Serine/threonine-protein kinase</keyword>
<keyword evidence="7" id="KW-0418">Kinase</keyword>
<organism evidence="12 13">
    <name type="scientific">Prymnesium parvum</name>
    <name type="common">Toxic golden alga</name>
    <dbReference type="NCBI Taxonomy" id="97485"/>
    <lineage>
        <taxon>Eukaryota</taxon>
        <taxon>Haptista</taxon>
        <taxon>Haptophyta</taxon>
        <taxon>Prymnesiophyceae</taxon>
        <taxon>Prymnesiales</taxon>
        <taxon>Prymnesiaceae</taxon>
        <taxon>Prymnesium</taxon>
    </lineage>
</organism>
<gene>
    <name evidence="12" type="ORF">AB1Y20_014653</name>
</gene>